<keyword evidence="4" id="KW-1185">Reference proteome</keyword>
<evidence type="ECO:0000256" key="2">
    <source>
        <dbReference type="SAM" id="Phobius"/>
    </source>
</evidence>
<evidence type="ECO:0000256" key="1">
    <source>
        <dbReference type="SAM" id="MobiDB-lite"/>
    </source>
</evidence>
<organism evidence="3 4">
    <name type="scientific">Cohnella nanjingensis</name>
    <dbReference type="NCBI Taxonomy" id="1387779"/>
    <lineage>
        <taxon>Bacteria</taxon>
        <taxon>Bacillati</taxon>
        <taxon>Bacillota</taxon>
        <taxon>Bacilli</taxon>
        <taxon>Bacillales</taxon>
        <taxon>Paenibacillaceae</taxon>
        <taxon>Cohnella</taxon>
    </lineage>
</organism>
<sequence>MGTQRRVSPLLAVLVVLIVIGIFGQIQQGALGLLIPVGLVAIVWLLYKFPPSRFMRGGSSRSAYQRAAVQSRKRQQARSEADKPKRRPTPFRVIEGNKNRDDDPPPYH</sequence>
<evidence type="ECO:0000313" key="4">
    <source>
        <dbReference type="Proteomes" id="UP000547209"/>
    </source>
</evidence>
<accession>A0A7X0RZC5</accession>
<dbReference type="EMBL" id="JACJVP010000067">
    <property type="protein sequence ID" value="MBB6675256.1"/>
    <property type="molecule type" value="Genomic_DNA"/>
</dbReference>
<feature type="compositionally biased region" description="Basic and acidic residues" evidence="1">
    <location>
        <begin position="95"/>
        <end position="108"/>
    </location>
</feature>
<feature type="transmembrane region" description="Helical" evidence="2">
    <location>
        <begin position="30"/>
        <end position="47"/>
    </location>
</feature>
<evidence type="ECO:0000313" key="3">
    <source>
        <dbReference type="EMBL" id="MBB6675256.1"/>
    </source>
</evidence>
<comment type="caution">
    <text evidence="3">The sequence shown here is derived from an EMBL/GenBank/DDBJ whole genome shotgun (WGS) entry which is preliminary data.</text>
</comment>
<feature type="transmembrane region" description="Helical" evidence="2">
    <location>
        <begin position="7"/>
        <end position="24"/>
    </location>
</feature>
<keyword evidence="2" id="KW-0472">Membrane</keyword>
<dbReference type="RefSeq" id="WP_185673110.1">
    <property type="nucleotide sequence ID" value="NZ_JACJVP010000067.1"/>
</dbReference>
<dbReference type="Proteomes" id="UP000547209">
    <property type="component" value="Unassembled WGS sequence"/>
</dbReference>
<gene>
    <name evidence="3" type="ORF">H7C19_31815</name>
</gene>
<dbReference type="AlphaFoldDB" id="A0A7X0RZC5"/>
<protein>
    <submittedName>
        <fullName evidence="3">Uncharacterized protein</fullName>
    </submittedName>
</protein>
<keyword evidence="2" id="KW-0812">Transmembrane</keyword>
<keyword evidence="2" id="KW-1133">Transmembrane helix</keyword>
<name>A0A7X0RZC5_9BACL</name>
<feature type="region of interest" description="Disordered" evidence="1">
    <location>
        <begin position="65"/>
        <end position="108"/>
    </location>
</feature>
<reference evidence="3 4" key="1">
    <citation type="submission" date="2020-08" db="EMBL/GenBank/DDBJ databases">
        <title>Cohnella phylogeny.</title>
        <authorList>
            <person name="Dunlap C."/>
        </authorList>
    </citation>
    <scope>NUCLEOTIDE SEQUENCE [LARGE SCALE GENOMIC DNA]</scope>
    <source>
        <strain evidence="3 4">DSM 28246</strain>
    </source>
</reference>
<proteinExistence type="predicted"/>